<dbReference type="AlphaFoldDB" id="A0A915L6G6"/>
<evidence type="ECO:0000313" key="1">
    <source>
        <dbReference type="Proteomes" id="UP000887565"/>
    </source>
</evidence>
<reference evidence="2" key="1">
    <citation type="submission" date="2022-11" db="UniProtKB">
        <authorList>
            <consortium name="WormBaseParasite"/>
        </authorList>
    </citation>
    <scope>IDENTIFICATION</scope>
</reference>
<keyword evidence="1" id="KW-1185">Reference proteome</keyword>
<protein>
    <submittedName>
        <fullName evidence="2">Uncharacterized protein</fullName>
    </submittedName>
</protein>
<dbReference type="Proteomes" id="UP000887565">
    <property type="component" value="Unplaced"/>
</dbReference>
<proteinExistence type="predicted"/>
<name>A0A915L6G6_ROMCU</name>
<evidence type="ECO:0000313" key="2">
    <source>
        <dbReference type="WBParaSite" id="nRc.2.0.1.t45365-RA"/>
    </source>
</evidence>
<organism evidence="1 2">
    <name type="scientific">Romanomermis culicivorax</name>
    <name type="common">Nematode worm</name>
    <dbReference type="NCBI Taxonomy" id="13658"/>
    <lineage>
        <taxon>Eukaryota</taxon>
        <taxon>Metazoa</taxon>
        <taxon>Ecdysozoa</taxon>
        <taxon>Nematoda</taxon>
        <taxon>Enoplea</taxon>
        <taxon>Dorylaimia</taxon>
        <taxon>Mermithida</taxon>
        <taxon>Mermithoidea</taxon>
        <taxon>Mermithidae</taxon>
        <taxon>Romanomermis</taxon>
    </lineage>
</organism>
<dbReference type="WBParaSite" id="nRc.2.0.1.t45365-RA">
    <property type="protein sequence ID" value="nRc.2.0.1.t45365-RA"/>
    <property type="gene ID" value="nRc.2.0.1.g45365"/>
</dbReference>
<accession>A0A915L6G6</accession>
<sequence>MHAETLGKNCNDFFDLNNKIYVAYKYKSLFDIYSTENGKLFACPLLYWKGTSIIWFISICIN</sequence>